<proteinExistence type="predicted"/>
<sequence length="406" mass="46999">MKQITPNTLDRLTEYEEAQMLQNIFNSPESIKILFRIRRAVGRRNEEGNIELINAGLINVLNDVIEQSIQEEEKEVEGEMLFIELILEQLVKDNPSASQLIVEKTDFIDHYLSNFDNLPIQNMKEEFLFPIYCLSLYLPNKQKKNLFNKGVVQSMIQFLSCLDIDVREEANKIIMNVIKAGLIDLKPQEKHPFLNKLTEDGTVSKLIQLIQDQELEMIHRKIAEIFANLFKASKLPDEIIGVVFLELKRQPIDINEISLLVECSDNINAIFDCEIEKELFKRAPRHDYTLQYLHLAQSILHNGSIQNKTKLSHAVKDKVERLTDNKYIDKLNSGEIFTWNQSKKEEIKQNAQQLLSLINQLEEQTHLSFSQPNPPPPVSNEDWIGPDTDEGNEENFSPFNSKQIIE</sequence>
<protein>
    <submittedName>
        <fullName evidence="2">Uncharacterized protein</fullName>
    </submittedName>
</protein>
<evidence type="ECO:0000313" key="2">
    <source>
        <dbReference type="EMBL" id="KAA6381912.1"/>
    </source>
</evidence>
<reference evidence="2 3" key="1">
    <citation type="submission" date="2019-03" db="EMBL/GenBank/DDBJ databases">
        <title>Single cell metagenomics reveals metabolic interactions within the superorganism composed of flagellate Streblomastix strix and complex community of Bacteroidetes bacteria on its surface.</title>
        <authorList>
            <person name="Treitli S.C."/>
            <person name="Kolisko M."/>
            <person name="Husnik F."/>
            <person name="Keeling P."/>
            <person name="Hampl V."/>
        </authorList>
    </citation>
    <scope>NUCLEOTIDE SEQUENCE [LARGE SCALE GENOMIC DNA]</scope>
    <source>
        <strain evidence="2">ST1C</strain>
    </source>
</reference>
<dbReference type="SUPFAM" id="SSF48371">
    <property type="entry name" value="ARM repeat"/>
    <property type="match status" value="1"/>
</dbReference>
<dbReference type="InterPro" id="IPR016024">
    <property type="entry name" value="ARM-type_fold"/>
</dbReference>
<feature type="region of interest" description="Disordered" evidence="1">
    <location>
        <begin position="365"/>
        <end position="406"/>
    </location>
</feature>
<dbReference type="AlphaFoldDB" id="A0A5J4VH64"/>
<gene>
    <name evidence="2" type="ORF">EZS28_022562</name>
</gene>
<feature type="compositionally biased region" description="Polar residues" evidence="1">
    <location>
        <begin position="394"/>
        <end position="406"/>
    </location>
</feature>
<organism evidence="2 3">
    <name type="scientific">Streblomastix strix</name>
    <dbReference type="NCBI Taxonomy" id="222440"/>
    <lineage>
        <taxon>Eukaryota</taxon>
        <taxon>Metamonada</taxon>
        <taxon>Preaxostyla</taxon>
        <taxon>Oxymonadida</taxon>
        <taxon>Streblomastigidae</taxon>
        <taxon>Streblomastix</taxon>
    </lineage>
</organism>
<dbReference type="Proteomes" id="UP000324800">
    <property type="component" value="Unassembled WGS sequence"/>
</dbReference>
<dbReference type="InterPro" id="IPR011989">
    <property type="entry name" value="ARM-like"/>
</dbReference>
<comment type="caution">
    <text evidence="2">The sequence shown here is derived from an EMBL/GenBank/DDBJ whole genome shotgun (WGS) entry which is preliminary data.</text>
</comment>
<dbReference type="Gene3D" id="1.25.10.10">
    <property type="entry name" value="Leucine-rich Repeat Variant"/>
    <property type="match status" value="1"/>
</dbReference>
<evidence type="ECO:0000313" key="3">
    <source>
        <dbReference type="Proteomes" id="UP000324800"/>
    </source>
</evidence>
<name>A0A5J4VH64_9EUKA</name>
<dbReference type="EMBL" id="SNRW01007064">
    <property type="protein sequence ID" value="KAA6381912.1"/>
    <property type="molecule type" value="Genomic_DNA"/>
</dbReference>
<evidence type="ECO:0000256" key="1">
    <source>
        <dbReference type="SAM" id="MobiDB-lite"/>
    </source>
</evidence>
<accession>A0A5J4VH64</accession>